<dbReference type="Proteomes" id="UP001204144">
    <property type="component" value="Unassembled WGS sequence"/>
</dbReference>
<feature type="compositionally biased region" description="Basic and acidic residues" evidence="1">
    <location>
        <begin position="129"/>
        <end position="145"/>
    </location>
</feature>
<dbReference type="InterPro" id="IPR027056">
    <property type="entry name" value="Gluconate_2DH_su3"/>
</dbReference>
<sequence length="212" mass="22834">MKRRDALQRVALMMGGVVSAPTMMAILNGCKASGDATSGAAFSLTKDFQALVAEIAEVIIPKTDTPGAKDAGVGPFVEMMLKDCYTEAQQQHFIKGLEDVEAESKKLGSAFVALAADKKIQVIATMRDKAKAESENTEKKAKQVDSESGLTKENTSKKVEPPVPFFNLMKELTVFGFFTSEPGATQTLDFVPIPGRYDGCIKMEPGQKAYAI</sequence>
<proteinExistence type="predicted"/>
<gene>
    <name evidence="2" type="ORF">EGI31_00715</name>
</gene>
<dbReference type="RefSeq" id="WP_255035194.1">
    <property type="nucleotide sequence ID" value="NZ_RJUF01000001.1"/>
</dbReference>
<accession>A0AAE3GYA6</accession>
<reference evidence="2 3" key="1">
    <citation type="submission" date="2018-11" db="EMBL/GenBank/DDBJ databases">
        <title>Novel bacteria species description.</title>
        <authorList>
            <person name="Han J.-H."/>
        </authorList>
    </citation>
    <scope>NUCLEOTIDE SEQUENCE [LARGE SCALE GENOMIC DNA]</scope>
    <source>
        <strain evidence="2 3">KCTC23259</strain>
    </source>
</reference>
<evidence type="ECO:0000256" key="1">
    <source>
        <dbReference type="SAM" id="MobiDB-lite"/>
    </source>
</evidence>
<dbReference type="Pfam" id="PF13618">
    <property type="entry name" value="Gluconate_2-dh3"/>
    <property type="match status" value="1"/>
</dbReference>
<dbReference type="EMBL" id="RJUF01000001">
    <property type="protein sequence ID" value="MCP9761458.1"/>
    <property type="molecule type" value="Genomic_DNA"/>
</dbReference>
<evidence type="ECO:0000313" key="3">
    <source>
        <dbReference type="Proteomes" id="UP001204144"/>
    </source>
</evidence>
<evidence type="ECO:0000313" key="2">
    <source>
        <dbReference type="EMBL" id="MCP9761458.1"/>
    </source>
</evidence>
<protein>
    <submittedName>
        <fullName evidence="2">Gluconate 2-dehydrogenase subunit 3 family protein</fullName>
    </submittedName>
</protein>
<comment type="caution">
    <text evidence="2">The sequence shown here is derived from an EMBL/GenBank/DDBJ whole genome shotgun (WGS) entry which is preliminary data.</text>
</comment>
<organism evidence="2 3">
    <name type="scientific">Lacihabitans soyangensis</name>
    <dbReference type="NCBI Taxonomy" id="869394"/>
    <lineage>
        <taxon>Bacteria</taxon>
        <taxon>Pseudomonadati</taxon>
        <taxon>Bacteroidota</taxon>
        <taxon>Cytophagia</taxon>
        <taxon>Cytophagales</taxon>
        <taxon>Leadbetterellaceae</taxon>
        <taxon>Lacihabitans</taxon>
    </lineage>
</organism>
<feature type="region of interest" description="Disordered" evidence="1">
    <location>
        <begin position="129"/>
        <end position="156"/>
    </location>
</feature>
<keyword evidence="3" id="KW-1185">Reference proteome</keyword>
<name>A0AAE3GYA6_9BACT</name>
<dbReference type="AlphaFoldDB" id="A0AAE3GYA6"/>